<name>U1MSH5_9EURY</name>
<feature type="compositionally biased region" description="Acidic residues" evidence="1">
    <location>
        <begin position="77"/>
        <end position="87"/>
    </location>
</feature>
<dbReference type="STRING" id="1238424.J07HQW1_03197"/>
<feature type="compositionally biased region" description="Acidic residues" evidence="1">
    <location>
        <begin position="48"/>
        <end position="59"/>
    </location>
</feature>
<protein>
    <submittedName>
        <fullName evidence="2">Uncharacterized protein</fullName>
    </submittedName>
</protein>
<evidence type="ECO:0000256" key="1">
    <source>
        <dbReference type="SAM" id="MobiDB-lite"/>
    </source>
</evidence>
<evidence type="ECO:0000313" key="3">
    <source>
        <dbReference type="Proteomes" id="UP000030649"/>
    </source>
</evidence>
<sequence>MRLYLSIDDTKLMDERLKSFLREQFREAGREYARARDAYQSGRTSTETENDTDQATDDEDGHKTDTATQKTSKELDQEPEAEADADADISVSSLPCDETGRIRIVCRRAADKRTVMIDTEARPSCFEPGHPDCEGCVRDIRDGIVETW</sequence>
<reference evidence="2 3" key="1">
    <citation type="journal article" date="2013" name="PLoS ONE">
        <title>Assembly-driven community genomics of a hypersaline microbial ecosystem.</title>
        <authorList>
            <person name="Podell S."/>
            <person name="Ugalde J.A."/>
            <person name="Narasingarao P."/>
            <person name="Banfield J.F."/>
            <person name="Heidelberg K.B."/>
            <person name="Allen E.E."/>
        </authorList>
    </citation>
    <scope>NUCLEOTIDE SEQUENCE [LARGE SCALE GENOMIC DNA]</scope>
    <source>
        <strain evidence="3">J07HQW1</strain>
    </source>
</reference>
<dbReference type="AlphaFoldDB" id="U1MSH5"/>
<organism evidence="2 3">
    <name type="scientific">Haloquadratum walsbyi J07HQW1</name>
    <dbReference type="NCBI Taxonomy" id="1238424"/>
    <lineage>
        <taxon>Archaea</taxon>
        <taxon>Methanobacteriati</taxon>
        <taxon>Methanobacteriota</taxon>
        <taxon>Stenosarchaea group</taxon>
        <taxon>Halobacteria</taxon>
        <taxon>Halobacteriales</taxon>
        <taxon>Haloferacaceae</taxon>
        <taxon>Haloquadratum</taxon>
    </lineage>
</organism>
<feature type="compositionally biased region" description="Basic and acidic residues" evidence="1">
    <location>
        <begin position="60"/>
        <end position="76"/>
    </location>
</feature>
<evidence type="ECO:0000313" key="2">
    <source>
        <dbReference type="EMBL" id="ERG93139.1"/>
    </source>
</evidence>
<accession>U1MSH5</accession>
<gene>
    <name evidence="2" type="ORF">J07HQW1_03197</name>
</gene>
<dbReference type="Pfam" id="PF23367">
    <property type="entry name" value="DUF7091"/>
    <property type="match status" value="1"/>
</dbReference>
<dbReference type="HOGENOM" id="CLU_1933230_0_0_2"/>
<dbReference type="InterPro" id="IPR055517">
    <property type="entry name" value="DUF7091"/>
</dbReference>
<feature type="region of interest" description="Disordered" evidence="1">
    <location>
        <begin position="32"/>
        <end position="93"/>
    </location>
</feature>
<dbReference type="EMBL" id="KE356560">
    <property type="protein sequence ID" value="ERG93139.1"/>
    <property type="molecule type" value="Genomic_DNA"/>
</dbReference>
<proteinExistence type="predicted"/>
<dbReference type="Proteomes" id="UP000030649">
    <property type="component" value="Unassembled WGS sequence"/>
</dbReference>